<dbReference type="InterPro" id="IPR029062">
    <property type="entry name" value="Class_I_gatase-like"/>
</dbReference>
<dbReference type="Pfam" id="PF00117">
    <property type="entry name" value="GATase"/>
    <property type="match status" value="1"/>
</dbReference>
<dbReference type="SUPFAM" id="SSF54810">
    <property type="entry name" value="GMP synthetase C-terminal dimerisation domain"/>
    <property type="match status" value="1"/>
</dbReference>
<evidence type="ECO:0000256" key="6">
    <source>
        <dbReference type="ARBA" id="ARBA00022741"/>
    </source>
</evidence>
<feature type="active site" evidence="11">
    <location>
        <position position="182"/>
    </location>
</feature>
<sequence length="526" mass="59945">MIRKYIYKYRILILDFGSQYTQLLARRIRKIGVYCEIFSWHASEKNIRAFQPNGIILSGGPESSTSANSPRAPQYIFNSGIPILGICYGMQIMAIQLGGKVENTNHREFGHAKIIVHSTNSLIESINDTFKKNKNFTLDVWMSHCDNVTEMPSDFIVIGSTEHCPIAIMINEKKHFYGVQFHPEVTHTHQGIKLLENFVKNICKCEMLWTSVNIIDDTIYKLREILGNDTVILGLSGGVDSLVTASLIHRAIGDRLKCVFVDNGLLRLNETKEIVNMFSCCLKFNVIHIKAEQLFLNALVKVYEPEEKRKIIGRIFVEIFEEEASKFNEVKWLAQGTIYPDIIESGISSMSQAHIIKSHHNVGGLPKEMKLRIVEPLKEFFKDEVRNIGVTLGLPHTALYRHPFPGPGLGVRILGEVKKEYCDLLRHADAILIEELHKNQLYNKVSQAFTVFLPIRSVSIMGDGRKYDWVIALRIIETTDFMTAKWANLTYEFLSNVSTRILNEVQGISRVVYDISNKPPATIEWE</sequence>
<dbReference type="Gene3D" id="3.40.50.880">
    <property type="match status" value="1"/>
</dbReference>
<proteinExistence type="inferred from homology"/>
<gene>
    <name evidence="11 14" type="primary">guaA</name>
    <name evidence="14" type="ORF">ERCICUMA2628_129</name>
</gene>
<dbReference type="InterPro" id="IPR001674">
    <property type="entry name" value="GMP_synth_C"/>
</dbReference>
<dbReference type="EC" id="6.3.5.2" evidence="3 11"/>
<keyword evidence="6 11" id="KW-0547">Nucleotide-binding</keyword>
<dbReference type="FunFam" id="3.40.50.880:FF:000001">
    <property type="entry name" value="GMP synthase [glutamine-hydrolyzing]"/>
    <property type="match status" value="1"/>
</dbReference>
<comment type="pathway">
    <text evidence="2 11">Purine metabolism; GMP biosynthesis; GMP from XMP (L-Gln route): step 1/1.</text>
</comment>
<evidence type="ECO:0000256" key="7">
    <source>
        <dbReference type="ARBA" id="ARBA00022749"/>
    </source>
</evidence>
<dbReference type="InterPro" id="IPR025777">
    <property type="entry name" value="GMPS_ATP_PPase_dom"/>
</dbReference>
<dbReference type="PRINTS" id="PR00097">
    <property type="entry name" value="ANTSNTHASEII"/>
</dbReference>
<dbReference type="OrthoDB" id="9802219at2"/>
<evidence type="ECO:0000256" key="9">
    <source>
        <dbReference type="ARBA" id="ARBA00022840"/>
    </source>
</evidence>
<dbReference type="PRINTS" id="PR00099">
    <property type="entry name" value="CPSGATASE"/>
</dbReference>
<feature type="domain" description="GMPS ATP-PPase" evidence="13">
    <location>
        <begin position="209"/>
        <end position="401"/>
    </location>
</feature>
<dbReference type="UniPathway" id="UPA00189">
    <property type="reaction ID" value="UER00296"/>
</dbReference>
<dbReference type="PROSITE" id="PS51273">
    <property type="entry name" value="GATASE_TYPE_1"/>
    <property type="match status" value="1"/>
</dbReference>
<dbReference type="FunFam" id="3.40.50.620:FF:000001">
    <property type="entry name" value="GMP synthase [glutamine-hydrolyzing]"/>
    <property type="match status" value="1"/>
</dbReference>
<dbReference type="NCBIfam" id="TIGR00884">
    <property type="entry name" value="guaA_Cterm"/>
    <property type="match status" value="1"/>
</dbReference>
<dbReference type="PRINTS" id="PR00096">
    <property type="entry name" value="GATASE"/>
</dbReference>
<evidence type="ECO:0000256" key="2">
    <source>
        <dbReference type="ARBA" id="ARBA00005153"/>
    </source>
</evidence>
<dbReference type="AlphaFoldDB" id="A0A451D1S7"/>
<dbReference type="PROSITE" id="PS51553">
    <property type="entry name" value="GMPS_ATP_PPASE"/>
    <property type="match status" value="1"/>
</dbReference>
<feature type="binding site" evidence="12">
    <location>
        <begin position="236"/>
        <end position="242"/>
    </location>
    <ligand>
        <name>ATP</name>
        <dbReference type="ChEBI" id="CHEBI:30616"/>
    </ligand>
</feature>
<dbReference type="NCBIfam" id="TIGR00888">
    <property type="entry name" value="guaA_Nterm"/>
    <property type="match status" value="1"/>
</dbReference>
<dbReference type="Pfam" id="PF00958">
    <property type="entry name" value="GMP_synt_C"/>
    <property type="match status" value="1"/>
</dbReference>
<protein>
    <recommendedName>
        <fullName evidence="4 11">GMP synthase [glutamine-hydrolyzing]</fullName>
        <ecNumber evidence="3 11">6.3.5.2</ecNumber>
    </recommendedName>
    <alternativeName>
        <fullName evidence="11">GMP synthetase</fullName>
    </alternativeName>
    <alternativeName>
        <fullName evidence="11">Glutamine amidotransferase</fullName>
    </alternativeName>
</protein>
<keyword evidence="5 11" id="KW-0436">Ligase</keyword>
<evidence type="ECO:0000256" key="4">
    <source>
        <dbReference type="ARBA" id="ARBA00021562"/>
    </source>
</evidence>
<feature type="active site" evidence="11">
    <location>
        <position position="184"/>
    </location>
</feature>
<organism evidence="14 15">
    <name type="scientific">Candidatus Erwinia haradaeae</name>
    <dbReference type="NCBI Taxonomy" id="1922217"/>
    <lineage>
        <taxon>Bacteria</taxon>
        <taxon>Pseudomonadati</taxon>
        <taxon>Pseudomonadota</taxon>
        <taxon>Gammaproteobacteria</taxon>
        <taxon>Enterobacterales</taxon>
        <taxon>Erwiniaceae</taxon>
        <taxon>Erwinia</taxon>
    </lineage>
</organism>
<evidence type="ECO:0000313" key="14">
    <source>
        <dbReference type="EMBL" id="VFP79580.1"/>
    </source>
</evidence>
<comment type="function">
    <text evidence="1 11">Catalyzes the synthesis of GMP from XMP.</text>
</comment>
<evidence type="ECO:0000256" key="12">
    <source>
        <dbReference type="PROSITE-ProRule" id="PRU00886"/>
    </source>
</evidence>
<evidence type="ECO:0000256" key="3">
    <source>
        <dbReference type="ARBA" id="ARBA00012746"/>
    </source>
</evidence>
<dbReference type="NCBIfam" id="NF000848">
    <property type="entry name" value="PRK00074.1"/>
    <property type="match status" value="1"/>
</dbReference>
<dbReference type="Proteomes" id="UP000294412">
    <property type="component" value="Chromosome"/>
</dbReference>
<dbReference type="InterPro" id="IPR017926">
    <property type="entry name" value="GATASE"/>
</dbReference>
<dbReference type="Gene3D" id="3.30.300.10">
    <property type="match status" value="1"/>
</dbReference>
<evidence type="ECO:0000256" key="11">
    <source>
        <dbReference type="HAMAP-Rule" id="MF_00344"/>
    </source>
</evidence>
<keyword evidence="8 11" id="KW-0658">Purine biosynthesis</keyword>
<dbReference type="InterPro" id="IPR014729">
    <property type="entry name" value="Rossmann-like_a/b/a_fold"/>
</dbReference>
<feature type="active site" description="Nucleophile" evidence="11">
    <location>
        <position position="87"/>
    </location>
</feature>
<dbReference type="GO" id="GO:0003921">
    <property type="term" value="F:GMP synthase activity"/>
    <property type="evidence" value="ECO:0007669"/>
    <property type="project" value="InterPro"/>
</dbReference>
<dbReference type="EMBL" id="LR217703">
    <property type="protein sequence ID" value="VFP79580.1"/>
    <property type="molecule type" value="Genomic_DNA"/>
</dbReference>
<dbReference type="CDD" id="cd01997">
    <property type="entry name" value="GMP_synthase_C"/>
    <property type="match status" value="1"/>
</dbReference>
<evidence type="ECO:0000259" key="13">
    <source>
        <dbReference type="PROSITE" id="PS51553"/>
    </source>
</evidence>
<dbReference type="RefSeq" id="WP_157993822.1">
    <property type="nucleotide sequence ID" value="NZ_LR217703.1"/>
</dbReference>
<comment type="catalytic activity">
    <reaction evidence="11">
        <text>XMP + L-glutamine + ATP + H2O = GMP + L-glutamate + AMP + diphosphate + 2 H(+)</text>
        <dbReference type="Rhea" id="RHEA:11680"/>
        <dbReference type="ChEBI" id="CHEBI:15377"/>
        <dbReference type="ChEBI" id="CHEBI:15378"/>
        <dbReference type="ChEBI" id="CHEBI:29985"/>
        <dbReference type="ChEBI" id="CHEBI:30616"/>
        <dbReference type="ChEBI" id="CHEBI:33019"/>
        <dbReference type="ChEBI" id="CHEBI:57464"/>
        <dbReference type="ChEBI" id="CHEBI:58115"/>
        <dbReference type="ChEBI" id="CHEBI:58359"/>
        <dbReference type="ChEBI" id="CHEBI:456215"/>
        <dbReference type="EC" id="6.3.5.2"/>
    </reaction>
</comment>
<dbReference type="SUPFAM" id="SSF52317">
    <property type="entry name" value="Class I glutamine amidotransferase-like"/>
    <property type="match status" value="1"/>
</dbReference>
<name>A0A451D1S7_9GAMM</name>
<evidence type="ECO:0000256" key="5">
    <source>
        <dbReference type="ARBA" id="ARBA00022598"/>
    </source>
</evidence>
<dbReference type="PANTHER" id="PTHR11922">
    <property type="entry name" value="GMP SYNTHASE-RELATED"/>
    <property type="match status" value="1"/>
</dbReference>
<evidence type="ECO:0000313" key="15">
    <source>
        <dbReference type="Proteomes" id="UP000294412"/>
    </source>
</evidence>
<dbReference type="CDD" id="cd01742">
    <property type="entry name" value="GATase1_GMP_Synthase"/>
    <property type="match status" value="1"/>
</dbReference>
<dbReference type="HAMAP" id="MF_00344">
    <property type="entry name" value="GMP_synthase"/>
    <property type="match status" value="1"/>
</dbReference>
<dbReference type="GO" id="GO:0005829">
    <property type="term" value="C:cytosol"/>
    <property type="evidence" value="ECO:0007669"/>
    <property type="project" value="TreeGrafter"/>
</dbReference>
<accession>A0A451D1S7</accession>
<reference evidence="14 15" key="1">
    <citation type="submission" date="2019-02" db="EMBL/GenBank/DDBJ databases">
        <authorList>
            <person name="Manzano-Marin A."/>
            <person name="Manzano-Marin A."/>
        </authorList>
    </citation>
    <scope>NUCLEOTIDE SEQUENCE [LARGE SCALE GENOMIC DNA]</scope>
    <source>
        <strain evidence="14 15">ErCicuneomaculata</strain>
    </source>
</reference>
<keyword evidence="10 11" id="KW-0315">Glutamine amidotransferase</keyword>
<dbReference type="SUPFAM" id="SSF52402">
    <property type="entry name" value="Adenine nucleotide alpha hydrolases-like"/>
    <property type="match status" value="1"/>
</dbReference>
<dbReference type="InterPro" id="IPR004739">
    <property type="entry name" value="GMP_synth_GATase"/>
</dbReference>
<keyword evidence="7 11" id="KW-0332">GMP biosynthesis</keyword>
<dbReference type="InterPro" id="IPR022310">
    <property type="entry name" value="NAD/GMP_synthase"/>
</dbReference>
<dbReference type="FunFam" id="3.30.300.10:FF:000002">
    <property type="entry name" value="GMP synthase [glutamine-hydrolyzing]"/>
    <property type="match status" value="1"/>
</dbReference>
<evidence type="ECO:0000256" key="1">
    <source>
        <dbReference type="ARBA" id="ARBA00002332"/>
    </source>
</evidence>
<dbReference type="Pfam" id="PF02540">
    <property type="entry name" value="NAD_synthase"/>
    <property type="match status" value="1"/>
</dbReference>
<evidence type="ECO:0000256" key="10">
    <source>
        <dbReference type="ARBA" id="ARBA00022962"/>
    </source>
</evidence>
<dbReference type="Gene3D" id="3.40.50.620">
    <property type="entry name" value="HUPs"/>
    <property type="match status" value="1"/>
</dbReference>
<dbReference type="GO" id="GO:0005524">
    <property type="term" value="F:ATP binding"/>
    <property type="evidence" value="ECO:0007669"/>
    <property type="project" value="UniProtKB-UniRule"/>
</dbReference>
<dbReference type="PANTHER" id="PTHR11922:SF2">
    <property type="entry name" value="GMP SYNTHASE [GLUTAMINE-HYDROLYZING]"/>
    <property type="match status" value="1"/>
</dbReference>
<comment type="subunit">
    <text evidence="11">Homodimer.</text>
</comment>
<evidence type="ECO:0000256" key="8">
    <source>
        <dbReference type="ARBA" id="ARBA00022755"/>
    </source>
</evidence>
<dbReference type="InterPro" id="IPR022955">
    <property type="entry name" value="GMP_synthase"/>
</dbReference>
<keyword evidence="9 11" id="KW-0067">ATP-binding</keyword>